<dbReference type="Gene3D" id="1.10.510.10">
    <property type="entry name" value="Transferase(Phosphotransferase) domain 1"/>
    <property type="match status" value="1"/>
</dbReference>
<dbReference type="InterPro" id="IPR000719">
    <property type="entry name" value="Prot_kinase_dom"/>
</dbReference>
<dbReference type="PANTHER" id="PTHR48055:SF54">
    <property type="entry name" value="PROTEIN KINASE DOMAIN-CONTAINING PROTEIN"/>
    <property type="match status" value="1"/>
</dbReference>
<gene>
    <name evidence="2" type="ORF">KIW84_042081</name>
</gene>
<feature type="domain" description="Protein kinase" evidence="1">
    <location>
        <begin position="1"/>
        <end position="98"/>
    </location>
</feature>
<sequence>MSSASLLETKGNALFTPVKRADRSLESISTFVNFGLARILIKPEDLATMPAVAGAFGYIAPEYAQTIRVNEKIDVYGFGVVLLELTTGKETNLKTASR</sequence>
<dbReference type="AlphaFoldDB" id="A0A9D5AMA5"/>
<comment type="caution">
    <text evidence="2">The sequence shown here is derived from an EMBL/GenBank/DDBJ whole genome shotgun (WGS) entry which is preliminary data.</text>
</comment>
<dbReference type="PROSITE" id="PS50011">
    <property type="entry name" value="PROTEIN_KINASE_DOM"/>
    <property type="match status" value="1"/>
</dbReference>
<organism evidence="2 3">
    <name type="scientific">Pisum sativum</name>
    <name type="common">Garden pea</name>
    <name type="synonym">Lathyrus oleraceus</name>
    <dbReference type="NCBI Taxonomy" id="3888"/>
    <lineage>
        <taxon>Eukaryota</taxon>
        <taxon>Viridiplantae</taxon>
        <taxon>Streptophyta</taxon>
        <taxon>Embryophyta</taxon>
        <taxon>Tracheophyta</taxon>
        <taxon>Spermatophyta</taxon>
        <taxon>Magnoliopsida</taxon>
        <taxon>eudicotyledons</taxon>
        <taxon>Gunneridae</taxon>
        <taxon>Pentapetalae</taxon>
        <taxon>rosids</taxon>
        <taxon>fabids</taxon>
        <taxon>Fabales</taxon>
        <taxon>Fabaceae</taxon>
        <taxon>Papilionoideae</taxon>
        <taxon>50 kb inversion clade</taxon>
        <taxon>NPAAA clade</taxon>
        <taxon>Hologalegina</taxon>
        <taxon>IRL clade</taxon>
        <taxon>Fabeae</taxon>
        <taxon>Lathyrus</taxon>
    </lineage>
</organism>
<dbReference type="SUPFAM" id="SSF56112">
    <property type="entry name" value="Protein kinase-like (PK-like)"/>
    <property type="match status" value="1"/>
</dbReference>
<evidence type="ECO:0000259" key="1">
    <source>
        <dbReference type="PROSITE" id="PS50011"/>
    </source>
</evidence>
<dbReference type="Pfam" id="PF00069">
    <property type="entry name" value="Pkinase"/>
    <property type="match status" value="1"/>
</dbReference>
<dbReference type="GO" id="GO:0005524">
    <property type="term" value="F:ATP binding"/>
    <property type="evidence" value="ECO:0007669"/>
    <property type="project" value="InterPro"/>
</dbReference>
<keyword evidence="3" id="KW-1185">Reference proteome</keyword>
<dbReference type="InterPro" id="IPR011009">
    <property type="entry name" value="Kinase-like_dom_sf"/>
</dbReference>
<proteinExistence type="predicted"/>
<dbReference type="GO" id="GO:0016020">
    <property type="term" value="C:membrane"/>
    <property type="evidence" value="ECO:0007669"/>
    <property type="project" value="TreeGrafter"/>
</dbReference>
<dbReference type="GO" id="GO:0004672">
    <property type="term" value="F:protein kinase activity"/>
    <property type="evidence" value="ECO:0007669"/>
    <property type="project" value="InterPro"/>
</dbReference>
<dbReference type="InterPro" id="IPR051564">
    <property type="entry name" value="LRR_receptor-like_kinase"/>
</dbReference>
<evidence type="ECO:0000313" key="2">
    <source>
        <dbReference type="EMBL" id="KAI5417337.1"/>
    </source>
</evidence>
<dbReference type="Proteomes" id="UP001058974">
    <property type="component" value="Chromosome 4"/>
</dbReference>
<protein>
    <recommendedName>
        <fullName evidence="1">Protein kinase domain-containing protein</fullName>
    </recommendedName>
</protein>
<name>A0A9D5AMA5_PEA</name>
<dbReference type="PANTHER" id="PTHR48055">
    <property type="entry name" value="LEUCINE-RICH REPEAT RECEPTOR PROTEIN KINASE EMS1"/>
    <property type="match status" value="1"/>
</dbReference>
<reference evidence="2 3" key="1">
    <citation type="journal article" date="2022" name="Nat. Genet.">
        <title>Improved pea reference genome and pan-genome highlight genomic features and evolutionary characteristics.</title>
        <authorList>
            <person name="Yang T."/>
            <person name="Liu R."/>
            <person name="Luo Y."/>
            <person name="Hu S."/>
            <person name="Wang D."/>
            <person name="Wang C."/>
            <person name="Pandey M.K."/>
            <person name="Ge S."/>
            <person name="Xu Q."/>
            <person name="Li N."/>
            <person name="Li G."/>
            <person name="Huang Y."/>
            <person name="Saxena R.K."/>
            <person name="Ji Y."/>
            <person name="Li M."/>
            <person name="Yan X."/>
            <person name="He Y."/>
            <person name="Liu Y."/>
            <person name="Wang X."/>
            <person name="Xiang C."/>
            <person name="Varshney R.K."/>
            <person name="Ding H."/>
            <person name="Gao S."/>
            <person name="Zong X."/>
        </authorList>
    </citation>
    <scope>NUCLEOTIDE SEQUENCE [LARGE SCALE GENOMIC DNA]</scope>
    <source>
        <strain evidence="2 3">cv. Zhongwan 6</strain>
    </source>
</reference>
<dbReference type="Gramene" id="Psat04G0208100-T1">
    <property type="protein sequence ID" value="KAI5417337.1"/>
    <property type="gene ID" value="KIW84_042081"/>
</dbReference>
<evidence type="ECO:0000313" key="3">
    <source>
        <dbReference type="Proteomes" id="UP001058974"/>
    </source>
</evidence>
<dbReference type="EMBL" id="JAMSHJ010000004">
    <property type="protein sequence ID" value="KAI5417337.1"/>
    <property type="molecule type" value="Genomic_DNA"/>
</dbReference>
<accession>A0A9D5AMA5</accession>